<dbReference type="GO" id="GO:0003676">
    <property type="term" value="F:nucleic acid binding"/>
    <property type="evidence" value="ECO:0007669"/>
    <property type="project" value="InterPro"/>
</dbReference>
<dbReference type="PANTHER" id="PTHR43542">
    <property type="entry name" value="METHYLTRANSFERASE"/>
    <property type="match status" value="1"/>
</dbReference>
<evidence type="ECO:0000256" key="3">
    <source>
        <dbReference type="ARBA" id="ARBA00012141"/>
    </source>
</evidence>
<evidence type="ECO:0000256" key="8">
    <source>
        <dbReference type="PIRNR" id="PIRNR004553"/>
    </source>
</evidence>
<dbReference type="Gene3D" id="3.40.50.150">
    <property type="entry name" value="Vaccinia Virus protein VP39"/>
    <property type="match status" value="1"/>
</dbReference>
<dbReference type="EMBL" id="CP048747">
    <property type="protein sequence ID" value="QIQ41650.1"/>
    <property type="molecule type" value="Genomic_DNA"/>
</dbReference>
<sequence length="190" mass="22432">MNNSLLKKNGKIYIISGKLKGRKISFNNIPNLRPTTNQIRETLFEWLAKYIKNARCLDCFAGSGALGIEAISRYAKFSTLLEIEKKTFFNLQKNIKKLNISNLEIIRTNTLHWLKKTGKPYDIIFIDPPYHQGLIKKTIDLLEKKEWIKKNSFIYIEQEKKQSLIIPKNWILYKKKITNKIQCYLYIFNI</sequence>
<organism evidence="9 10">
    <name type="scientific">Buchnera aphidicola</name>
    <name type="common">Microlophium carnosum</name>
    <dbReference type="NCBI Taxonomy" id="2708354"/>
    <lineage>
        <taxon>Bacteria</taxon>
        <taxon>Pseudomonadati</taxon>
        <taxon>Pseudomonadota</taxon>
        <taxon>Gammaproteobacteria</taxon>
        <taxon>Enterobacterales</taxon>
        <taxon>Erwiniaceae</taxon>
        <taxon>Buchnera</taxon>
    </lineage>
</organism>
<evidence type="ECO:0000256" key="1">
    <source>
        <dbReference type="ARBA" id="ARBA00002649"/>
    </source>
</evidence>
<dbReference type="SUPFAM" id="SSF53335">
    <property type="entry name" value="S-adenosyl-L-methionine-dependent methyltransferases"/>
    <property type="match status" value="1"/>
</dbReference>
<dbReference type="InterPro" id="IPR029063">
    <property type="entry name" value="SAM-dependent_MTases_sf"/>
</dbReference>
<dbReference type="AlphaFoldDB" id="A0A6G9JUW7"/>
<dbReference type="PIRSF" id="PIRSF004553">
    <property type="entry name" value="CHP00095"/>
    <property type="match status" value="1"/>
</dbReference>
<dbReference type="NCBIfam" id="TIGR00095">
    <property type="entry name" value="16S rRNA (guanine(966)-N(2))-methyltransferase RsmD"/>
    <property type="match status" value="1"/>
</dbReference>
<name>A0A6G9JUW7_9GAMM</name>
<keyword evidence="6 8" id="KW-0808">Transferase</keyword>
<evidence type="ECO:0000313" key="10">
    <source>
        <dbReference type="Proteomes" id="UP000503183"/>
    </source>
</evidence>
<evidence type="ECO:0000256" key="7">
    <source>
        <dbReference type="ARBA" id="ARBA00048326"/>
    </source>
</evidence>
<dbReference type="Pfam" id="PF03602">
    <property type="entry name" value="Cons_hypoth95"/>
    <property type="match status" value="1"/>
</dbReference>
<evidence type="ECO:0000256" key="6">
    <source>
        <dbReference type="ARBA" id="ARBA00022679"/>
    </source>
</evidence>
<dbReference type="PROSITE" id="PS00092">
    <property type="entry name" value="N6_MTASE"/>
    <property type="match status" value="1"/>
</dbReference>
<keyword evidence="5 8" id="KW-0489">Methyltransferase</keyword>
<dbReference type="EC" id="2.1.1.171" evidence="3 8"/>
<protein>
    <recommendedName>
        <fullName evidence="4 8">Ribosomal RNA small subunit methyltransferase D</fullName>
        <ecNumber evidence="3 8">2.1.1.171</ecNumber>
    </recommendedName>
</protein>
<dbReference type="Proteomes" id="UP000503183">
    <property type="component" value="Chromosome"/>
</dbReference>
<accession>A0A6G9JUW7</accession>
<gene>
    <name evidence="9" type="primary">rsmD</name>
    <name evidence="9" type="ORF">G4A98_00115</name>
</gene>
<proteinExistence type="inferred from homology"/>
<dbReference type="InterPro" id="IPR002052">
    <property type="entry name" value="DNA_methylase_N6_adenine_CS"/>
</dbReference>
<evidence type="ECO:0000256" key="2">
    <source>
        <dbReference type="ARBA" id="ARBA00005269"/>
    </source>
</evidence>
<evidence type="ECO:0000256" key="4">
    <source>
        <dbReference type="ARBA" id="ARBA00013682"/>
    </source>
</evidence>
<comment type="catalytic activity">
    <reaction evidence="7 8">
        <text>guanosine(966) in 16S rRNA + S-adenosyl-L-methionine = N(2)-methylguanosine(966) in 16S rRNA + S-adenosyl-L-homocysteine + H(+)</text>
        <dbReference type="Rhea" id="RHEA:23548"/>
        <dbReference type="Rhea" id="RHEA-COMP:10211"/>
        <dbReference type="Rhea" id="RHEA-COMP:10212"/>
        <dbReference type="ChEBI" id="CHEBI:15378"/>
        <dbReference type="ChEBI" id="CHEBI:57856"/>
        <dbReference type="ChEBI" id="CHEBI:59789"/>
        <dbReference type="ChEBI" id="CHEBI:74269"/>
        <dbReference type="ChEBI" id="CHEBI:74481"/>
        <dbReference type="EC" id="2.1.1.171"/>
    </reaction>
</comment>
<reference evidence="9 10" key="1">
    <citation type="submission" date="2020-04" db="EMBL/GenBank/DDBJ databases">
        <title>Parallel evolution in the integration of a co-obligate aphid symbiosis.</title>
        <authorList>
            <person name="Monnin D."/>
            <person name="Jackson R."/>
            <person name="Kiers E.T."/>
            <person name="Bunker M."/>
            <person name="Ellers J."/>
            <person name="Henry L.M."/>
        </authorList>
    </citation>
    <scope>NUCLEOTIDE SEQUENCE [LARGE SCALE GENOMIC DNA]</scope>
    <source>
        <strain evidence="9">MCAR-56B</strain>
    </source>
</reference>
<dbReference type="PANTHER" id="PTHR43542:SF1">
    <property type="entry name" value="METHYLTRANSFERASE"/>
    <property type="match status" value="1"/>
</dbReference>
<dbReference type="InterPro" id="IPR004398">
    <property type="entry name" value="RNA_MeTrfase_RsmD"/>
</dbReference>
<evidence type="ECO:0000256" key="5">
    <source>
        <dbReference type="ARBA" id="ARBA00022603"/>
    </source>
</evidence>
<dbReference type="CDD" id="cd02440">
    <property type="entry name" value="AdoMet_MTases"/>
    <property type="match status" value="1"/>
</dbReference>
<keyword evidence="8" id="KW-0949">S-adenosyl-L-methionine</keyword>
<keyword evidence="8" id="KW-0698">rRNA processing</keyword>
<comment type="function">
    <text evidence="1 8">Specifically methylates the guanine in position 966 of 16S rRNA in the assembled 30S particle.</text>
</comment>
<comment type="similarity">
    <text evidence="2 8">Belongs to the methyltransferase superfamily. RsmD family.</text>
</comment>
<dbReference type="GO" id="GO:0052913">
    <property type="term" value="F:16S rRNA (guanine(966)-N(2))-methyltransferase activity"/>
    <property type="evidence" value="ECO:0007669"/>
    <property type="project" value="UniProtKB-EC"/>
</dbReference>
<evidence type="ECO:0000313" key="9">
    <source>
        <dbReference type="EMBL" id="QIQ41650.1"/>
    </source>
</evidence>